<dbReference type="Gene3D" id="3.30.1540.10">
    <property type="entry name" value="formyl-coa transferase, domain 3"/>
    <property type="match status" value="1"/>
</dbReference>
<evidence type="ECO:0000256" key="1">
    <source>
        <dbReference type="ARBA" id="ARBA00022679"/>
    </source>
</evidence>
<dbReference type="Proteomes" id="UP000463857">
    <property type="component" value="Chromosome"/>
</dbReference>
<dbReference type="Gene3D" id="3.40.50.10540">
    <property type="entry name" value="Crotonobetainyl-coa:carnitine coa-transferase, domain 1"/>
    <property type="match status" value="1"/>
</dbReference>
<dbReference type="InParanoid" id="A0A7L4YN48"/>
<protein>
    <submittedName>
        <fullName evidence="3">CoA transferase</fullName>
    </submittedName>
</protein>
<dbReference type="PANTHER" id="PTHR48207:SF4">
    <property type="entry name" value="BLL6097 PROTEIN"/>
    <property type="match status" value="1"/>
</dbReference>
<dbReference type="InterPro" id="IPR044855">
    <property type="entry name" value="CoA-Trfase_III_dom3_sf"/>
</dbReference>
<dbReference type="KEGG" id="eke:EK0264_08485"/>
<dbReference type="OrthoDB" id="9797653at2"/>
<dbReference type="InterPro" id="IPR003673">
    <property type="entry name" value="CoA-Trfase_fam_III"/>
</dbReference>
<accession>A0A7L4YN48</accession>
<dbReference type="SUPFAM" id="SSF89796">
    <property type="entry name" value="CoA-transferase family III (CaiB/BaiF)"/>
    <property type="match status" value="1"/>
</dbReference>
<evidence type="ECO:0000256" key="2">
    <source>
        <dbReference type="SAM" id="MobiDB-lite"/>
    </source>
</evidence>
<dbReference type="InterPro" id="IPR023606">
    <property type="entry name" value="CoA-Trfase_III_dom_1_sf"/>
</dbReference>
<dbReference type="AlphaFoldDB" id="A0A7L4YN48"/>
<dbReference type="Pfam" id="PF02515">
    <property type="entry name" value="CoA_transf_3"/>
    <property type="match status" value="1"/>
</dbReference>
<dbReference type="GO" id="GO:0008410">
    <property type="term" value="F:CoA-transferase activity"/>
    <property type="evidence" value="ECO:0007669"/>
    <property type="project" value="TreeGrafter"/>
</dbReference>
<gene>
    <name evidence="3" type="ORF">EK0264_08485</name>
</gene>
<dbReference type="InterPro" id="IPR050483">
    <property type="entry name" value="CoA-transferase_III_domain"/>
</dbReference>
<evidence type="ECO:0000313" key="4">
    <source>
        <dbReference type="Proteomes" id="UP000463857"/>
    </source>
</evidence>
<dbReference type="EMBL" id="CP047156">
    <property type="protein sequence ID" value="QHC00313.1"/>
    <property type="molecule type" value="Genomic_DNA"/>
</dbReference>
<dbReference type="PANTHER" id="PTHR48207">
    <property type="entry name" value="SUCCINATE--HYDROXYMETHYLGLUTARATE COA-TRANSFERASE"/>
    <property type="match status" value="1"/>
</dbReference>
<dbReference type="RefSeq" id="WP_159544671.1">
    <property type="nucleotide sequence ID" value="NZ_CP047156.1"/>
</dbReference>
<keyword evidence="1 3" id="KW-0808">Transferase</keyword>
<feature type="region of interest" description="Disordered" evidence="2">
    <location>
        <begin position="349"/>
        <end position="379"/>
    </location>
</feature>
<reference evidence="3 4" key="1">
    <citation type="journal article" date="2018" name="Int. J. Syst. Evol. Microbiol.">
        <title>Epidermidibacterium keratini gen. nov., sp. nov., a member of the family Sporichthyaceae, isolated from keratin epidermis.</title>
        <authorList>
            <person name="Lee D.G."/>
            <person name="Trujillo M.E."/>
            <person name="Kang S."/>
            <person name="Nam J.J."/>
            <person name="Kim Y.J."/>
        </authorList>
    </citation>
    <scope>NUCLEOTIDE SEQUENCE [LARGE SCALE GENOMIC DNA]</scope>
    <source>
        <strain evidence="3 4">EPI-7</strain>
    </source>
</reference>
<sequence>MNRGPLDGVRVLDLTRVVMGPYATQILADQGAEVIIIEDAHGDTNRVMGGGPHDELSGVAMNLLRNKKSVSLDLKTADGQAAALEIAATCDVVVATMRPQALEKLGVSYEHIRAVRPDVIYCQGQGYPLDSEMRDAPAYDDVIQAASGVADLTRQVYDEAYLLPTIFADKVGGLFMAQAVSAALFQRERTGEGAHIELAMTRATSSFLLVEHGSRAIGEPPQGPAGYQRIMTKERRPHPTKDGMIHLLPYQPKHYDALFAEVGWPEFADRSRWENRRASLANSDSLYRDVRRVMATRTTAEWLEFCRAASIPATPVTTIQDLVDELPLAEHPAAGRYRVTPVAARFNGTDIPEPTPAPLIGQDTADVLDDVRGGSPHGD</sequence>
<organism evidence="3 4">
    <name type="scientific">Epidermidibacterium keratini</name>
    <dbReference type="NCBI Taxonomy" id="1891644"/>
    <lineage>
        <taxon>Bacteria</taxon>
        <taxon>Bacillati</taxon>
        <taxon>Actinomycetota</taxon>
        <taxon>Actinomycetes</taxon>
        <taxon>Sporichthyales</taxon>
        <taxon>Sporichthyaceae</taxon>
        <taxon>Epidermidibacterium</taxon>
    </lineage>
</organism>
<keyword evidence="4" id="KW-1185">Reference proteome</keyword>
<proteinExistence type="predicted"/>
<name>A0A7L4YN48_9ACTN</name>
<evidence type="ECO:0000313" key="3">
    <source>
        <dbReference type="EMBL" id="QHC00313.1"/>
    </source>
</evidence>